<organism evidence="2 3">
    <name type="scientific">Austropuccinia psidii MF-1</name>
    <dbReference type="NCBI Taxonomy" id="1389203"/>
    <lineage>
        <taxon>Eukaryota</taxon>
        <taxon>Fungi</taxon>
        <taxon>Dikarya</taxon>
        <taxon>Basidiomycota</taxon>
        <taxon>Pucciniomycotina</taxon>
        <taxon>Pucciniomycetes</taxon>
        <taxon>Pucciniales</taxon>
        <taxon>Sphaerophragmiaceae</taxon>
        <taxon>Austropuccinia</taxon>
    </lineage>
</organism>
<feature type="region of interest" description="Disordered" evidence="1">
    <location>
        <begin position="1"/>
        <end position="35"/>
    </location>
</feature>
<evidence type="ECO:0000256" key="1">
    <source>
        <dbReference type="SAM" id="MobiDB-lite"/>
    </source>
</evidence>
<dbReference type="Proteomes" id="UP000765509">
    <property type="component" value="Unassembled WGS sequence"/>
</dbReference>
<dbReference type="EMBL" id="AVOT02005932">
    <property type="protein sequence ID" value="MBW0480344.1"/>
    <property type="molecule type" value="Genomic_DNA"/>
</dbReference>
<feature type="compositionally biased region" description="Polar residues" evidence="1">
    <location>
        <begin position="21"/>
        <end position="35"/>
    </location>
</feature>
<sequence length="418" mass="46378">MHSDDLSTNHQTMSIKPAIRSSPSTPYDSVKHPSNTHIVDIHPATSSFVFNLAERSKYSSFQAYQKRISANQKKNTFLKNPPPSFTSMTSNNNDGQEILADSQSHCQDKLATWPAHIANPDQYSTTTSRSSNLRMTYSFPRLGGLEGRARAASYVSEASTFMPCQYSMATWPLQVVNCEFCRTCPPRGSSISCFVEHFPDVPRNVSRVQSSSLDAEVHSSCSAELQFAPCPAHMSYESSLSMTTPRNEATTPINTFPSLRRATRCITRPSLTSEGWVDLGVVDPSTPRWVTKISSVARDEKWSPIASPKQKLSVRFKNSILKKFQKKTKPQLLQNKSGRRVTEAGAGWGVRSMRTISGREAPTPRTMYFNSLRMPESTPSLPPLPSQWLKGTISKGRSLPSQWLQPAPKGKGPGRKSS</sequence>
<evidence type="ECO:0000313" key="3">
    <source>
        <dbReference type="Proteomes" id="UP000765509"/>
    </source>
</evidence>
<accession>A0A9Q3C880</accession>
<dbReference type="AlphaFoldDB" id="A0A9Q3C880"/>
<reference evidence="2" key="1">
    <citation type="submission" date="2021-03" db="EMBL/GenBank/DDBJ databases">
        <title>Draft genome sequence of rust myrtle Austropuccinia psidii MF-1, a brazilian biotype.</title>
        <authorList>
            <person name="Quecine M.C."/>
            <person name="Pachon D.M.R."/>
            <person name="Bonatelli M.L."/>
            <person name="Correr F.H."/>
            <person name="Franceschini L.M."/>
            <person name="Leite T.F."/>
            <person name="Margarido G.R.A."/>
            <person name="Almeida C.A."/>
            <person name="Ferrarezi J.A."/>
            <person name="Labate C.A."/>
        </authorList>
    </citation>
    <scope>NUCLEOTIDE SEQUENCE</scope>
    <source>
        <strain evidence="2">MF-1</strain>
    </source>
</reference>
<protein>
    <submittedName>
        <fullName evidence="2">Uncharacterized protein</fullName>
    </submittedName>
</protein>
<proteinExistence type="predicted"/>
<name>A0A9Q3C880_9BASI</name>
<feature type="region of interest" description="Disordered" evidence="1">
    <location>
        <begin position="375"/>
        <end position="418"/>
    </location>
</feature>
<comment type="caution">
    <text evidence="2">The sequence shown here is derived from an EMBL/GenBank/DDBJ whole genome shotgun (WGS) entry which is preliminary data.</text>
</comment>
<keyword evidence="3" id="KW-1185">Reference proteome</keyword>
<evidence type="ECO:0000313" key="2">
    <source>
        <dbReference type="EMBL" id="MBW0480344.1"/>
    </source>
</evidence>
<gene>
    <name evidence="2" type="ORF">O181_020059</name>
</gene>